<reference evidence="3 4" key="1">
    <citation type="journal article" date="2024" name="J Genomics">
        <title>Draft genome sequencing and assembly of Favolaschia claudopus CIRM-BRFM 2984 isolated from oak limbs.</title>
        <authorList>
            <person name="Navarro D."/>
            <person name="Drula E."/>
            <person name="Chaduli D."/>
            <person name="Cazenave R."/>
            <person name="Ahrendt S."/>
            <person name="Wang J."/>
            <person name="Lipzen A."/>
            <person name="Daum C."/>
            <person name="Barry K."/>
            <person name="Grigoriev I.V."/>
            <person name="Favel A."/>
            <person name="Rosso M.N."/>
            <person name="Martin F."/>
        </authorList>
    </citation>
    <scope>NUCLEOTIDE SEQUENCE [LARGE SCALE GENOMIC DNA]</scope>
    <source>
        <strain evidence="3 4">CIRM-BRFM 2984</strain>
    </source>
</reference>
<dbReference type="PANTHER" id="PTHR48045:SF37">
    <property type="entry name" value="UDP-GLYCOSYLTRANSFERASE 92A1-LIKE"/>
    <property type="match status" value="1"/>
</dbReference>
<dbReference type="GO" id="GO:0008194">
    <property type="term" value="F:UDP-glycosyltransferase activity"/>
    <property type="evidence" value="ECO:0007669"/>
    <property type="project" value="InterPro"/>
</dbReference>
<proteinExistence type="predicted"/>
<evidence type="ECO:0000313" key="3">
    <source>
        <dbReference type="EMBL" id="KAK7007570.1"/>
    </source>
</evidence>
<evidence type="ECO:0000256" key="1">
    <source>
        <dbReference type="ARBA" id="ARBA00022679"/>
    </source>
</evidence>
<feature type="signal peptide" evidence="2">
    <location>
        <begin position="1"/>
        <end position="24"/>
    </location>
</feature>
<feature type="chain" id="PRO_5043631478" evidence="2">
    <location>
        <begin position="25"/>
        <end position="440"/>
    </location>
</feature>
<dbReference type="Proteomes" id="UP001362999">
    <property type="component" value="Unassembled WGS sequence"/>
</dbReference>
<keyword evidence="2" id="KW-0732">Signal</keyword>
<dbReference type="InterPro" id="IPR002213">
    <property type="entry name" value="UDP_glucos_trans"/>
</dbReference>
<dbReference type="EMBL" id="JAWWNJ010000070">
    <property type="protein sequence ID" value="KAK7007570.1"/>
    <property type="molecule type" value="Genomic_DNA"/>
</dbReference>
<gene>
    <name evidence="3" type="ORF">R3P38DRAFT_3027970</name>
</gene>
<evidence type="ECO:0000313" key="4">
    <source>
        <dbReference type="Proteomes" id="UP001362999"/>
    </source>
</evidence>
<dbReference type="Pfam" id="PF00201">
    <property type="entry name" value="UDPGT"/>
    <property type="match status" value="1"/>
</dbReference>
<comment type="caution">
    <text evidence="3">The sequence shown here is derived from an EMBL/GenBank/DDBJ whole genome shotgun (WGS) entry which is preliminary data.</text>
</comment>
<accession>A0AAW0AE15</accession>
<name>A0AAW0AE15_9AGAR</name>
<protein>
    <submittedName>
        <fullName evidence="3">Uncharacterized protein</fullName>
    </submittedName>
</protein>
<dbReference type="PANTHER" id="PTHR48045">
    <property type="entry name" value="UDP-GLYCOSYLTRANSFERASE 72B1"/>
    <property type="match status" value="1"/>
</dbReference>
<dbReference type="Gene3D" id="3.40.50.2000">
    <property type="entry name" value="Glycogen Phosphorylase B"/>
    <property type="match status" value="1"/>
</dbReference>
<dbReference type="AlphaFoldDB" id="A0AAW0AE15"/>
<organism evidence="3 4">
    <name type="scientific">Favolaschia claudopus</name>
    <dbReference type="NCBI Taxonomy" id="2862362"/>
    <lineage>
        <taxon>Eukaryota</taxon>
        <taxon>Fungi</taxon>
        <taxon>Dikarya</taxon>
        <taxon>Basidiomycota</taxon>
        <taxon>Agaricomycotina</taxon>
        <taxon>Agaricomycetes</taxon>
        <taxon>Agaricomycetidae</taxon>
        <taxon>Agaricales</taxon>
        <taxon>Marasmiineae</taxon>
        <taxon>Mycenaceae</taxon>
        <taxon>Favolaschia</taxon>
    </lineage>
</organism>
<keyword evidence="1" id="KW-0808">Transferase</keyword>
<keyword evidence="4" id="KW-1185">Reference proteome</keyword>
<evidence type="ECO:0000256" key="2">
    <source>
        <dbReference type="SAM" id="SignalP"/>
    </source>
</evidence>
<sequence length="440" mass="48575">MLKSSPILIVTIVLHNLIVPKAIAEFEQSSYDKTRLHIIGVGAKEFLVGGWFETITRLTQDVSTLPKPKSIHLDFGCGGMVIERTKEIVGSQCKTLMWWSALVVSLPIHISDYDFTAIAQEIYDDESRRDGRTLEEIVHKVQLWGRSSNTPGRQICTITSATPTVLPKFCDGYIVATHPTLEPIGVPHCHEFYKKRGQEFFAVGPQLNELCWADEPVAPSNQRVKSFLDTAVKQYGPKSVLYISFGSFFFPIAQPHMVDALIETLMKLDQPFPFIFSLGGQLASLPAELIQRVNESGKGLICDFWVEQRAILQSGAVGWFLTHGGFNSVGESLTQGIPLIVWSCAAEQPINAAFLSASANPVAIELFQIRTGPHIGPSLHTDIKITGTVEDAVEEFKSVFTDARGARGATLRANAAEMASMLRVERTGDSLKELDRLIDF</sequence>
<dbReference type="SUPFAM" id="SSF53756">
    <property type="entry name" value="UDP-Glycosyltransferase/glycogen phosphorylase"/>
    <property type="match status" value="1"/>
</dbReference>